<dbReference type="EMBL" id="CM051395">
    <property type="protein sequence ID" value="KAJ4724978.1"/>
    <property type="molecule type" value="Genomic_DNA"/>
</dbReference>
<organism evidence="1 2">
    <name type="scientific">Melia azedarach</name>
    <name type="common">Chinaberry tree</name>
    <dbReference type="NCBI Taxonomy" id="155640"/>
    <lineage>
        <taxon>Eukaryota</taxon>
        <taxon>Viridiplantae</taxon>
        <taxon>Streptophyta</taxon>
        <taxon>Embryophyta</taxon>
        <taxon>Tracheophyta</taxon>
        <taxon>Spermatophyta</taxon>
        <taxon>Magnoliopsida</taxon>
        <taxon>eudicotyledons</taxon>
        <taxon>Gunneridae</taxon>
        <taxon>Pentapetalae</taxon>
        <taxon>rosids</taxon>
        <taxon>malvids</taxon>
        <taxon>Sapindales</taxon>
        <taxon>Meliaceae</taxon>
        <taxon>Melia</taxon>
    </lineage>
</organism>
<accession>A0ACC1YP97</accession>
<evidence type="ECO:0000313" key="2">
    <source>
        <dbReference type="Proteomes" id="UP001164539"/>
    </source>
</evidence>
<name>A0ACC1YP97_MELAZ</name>
<evidence type="ECO:0000313" key="1">
    <source>
        <dbReference type="EMBL" id="KAJ4724978.1"/>
    </source>
</evidence>
<dbReference type="Proteomes" id="UP001164539">
    <property type="component" value="Chromosome 2"/>
</dbReference>
<proteinExistence type="predicted"/>
<protein>
    <submittedName>
        <fullName evidence="1">Uncharacterized protein</fullName>
    </submittedName>
</protein>
<reference evidence="1 2" key="1">
    <citation type="journal article" date="2023" name="Science">
        <title>Complex scaffold remodeling in plant triterpene biosynthesis.</title>
        <authorList>
            <person name="De La Pena R."/>
            <person name="Hodgson H."/>
            <person name="Liu J.C."/>
            <person name="Stephenson M.J."/>
            <person name="Martin A.C."/>
            <person name="Owen C."/>
            <person name="Harkess A."/>
            <person name="Leebens-Mack J."/>
            <person name="Jimenez L.E."/>
            <person name="Osbourn A."/>
            <person name="Sattely E.S."/>
        </authorList>
    </citation>
    <scope>NUCLEOTIDE SEQUENCE [LARGE SCALE GENOMIC DNA]</scope>
    <source>
        <strain evidence="2">cv. JPN11</strain>
        <tissue evidence="1">Leaf</tissue>
    </source>
</reference>
<sequence>MVRITMVVSDFPGSCVEKRVVNSGQRQWRLSKLQRAIATFFGGRSAIPVVGFWSPASFESDGGLGWLIGGDWTAVVGSGGRLFLALGFLWVFRMIRFCCGWFCLAIRFVVVRFF</sequence>
<comment type="caution">
    <text evidence="1">The sequence shown here is derived from an EMBL/GenBank/DDBJ whole genome shotgun (WGS) entry which is preliminary data.</text>
</comment>
<keyword evidence="2" id="KW-1185">Reference proteome</keyword>
<gene>
    <name evidence="1" type="ORF">OWV82_003909</name>
</gene>